<reference evidence="2 3" key="1">
    <citation type="submission" date="2019-07" db="EMBL/GenBank/DDBJ databases">
        <title>WGS assembly of Gossypium tomentosum.</title>
        <authorList>
            <person name="Chen Z.J."/>
            <person name="Sreedasyam A."/>
            <person name="Ando A."/>
            <person name="Song Q."/>
            <person name="De L."/>
            <person name="Hulse-Kemp A."/>
            <person name="Ding M."/>
            <person name="Ye W."/>
            <person name="Kirkbride R."/>
            <person name="Jenkins J."/>
            <person name="Plott C."/>
            <person name="Lovell J."/>
            <person name="Lin Y.-M."/>
            <person name="Vaughn R."/>
            <person name="Liu B."/>
            <person name="Li W."/>
            <person name="Simpson S."/>
            <person name="Scheffler B."/>
            <person name="Saski C."/>
            <person name="Grover C."/>
            <person name="Hu G."/>
            <person name="Conover J."/>
            <person name="Carlson J."/>
            <person name="Shu S."/>
            <person name="Boston L."/>
            <person name="Williams M."/>
            <person name="Peterson D."/>
            <person name="Mcgee K."/>
            <person name="Jones D."/>
            <person name="Wendel J."/>
            <person name="Stelly D."/>
            <person name="Grimwood J."/>
            <person name="Schmutz J."/>
        </authorList>
    </citation>
    <scope>NUCLEOTIDE SEQUENCE [LARGE SCALE GENOMIC DNA]</scope>
    <source>
        <strain evidence="2">7179.01</strain>
    </source>
</reference>
<name>A0A5D2M360_GOSTO</name>
<accession>A0A5D2M360</accession>
<sequence length="134" mass="15137">MEGKASPKREFKQSKSGNQKSLTRSSNNSYLLEAIANASNNRGGGVVSHIHENGALRVKIVVKKQDLRQMLGIINGGTGNNNNYYYQSSPPSISVEERLNLLRKKQLLRSNAIKKKSRHCWSPELQSIPEEWRF</sequence>
<feature type="region of interest" description="Disordered" evidence="1">
    <location>
        <begin position="1"/>
        <end position="26"/>
    </location>
</feature>
<evidence type="ECO:0000313" key="2">
    <source>
        <dbReference type="EMBL" id="TYH85629.1"/>
    </source>
</evidence>
<feature type="compositionally biased region" description="Basic and acidic residues" evidence="1">
    <location>
        <begin position="1"/>
        <end position="13"/>
    </location>
</feature>
<dbReference type="Proteomes" id="UP000322667">
    <property type="component" value="Chromosome D02"/>
</dbReference>
<protein>
    <submittedName>
        <fullName evidence="2">Uncharacterized protein</fullName>
    </submittedName>
</protein>
<organism evidence="2 3">
    <name type="scientific">Gossypium tomentosum</name>
    <name type="common">Hawaiian cotton</name>
    <name type="synonym">Gossypium sandvicense</name>
    <dbReference type="NCBI Taxonomy" id="34277"/>
    <lineage>
        <taxon>Eukaryota</taxon>
        <taxon>Viridiplantae</taxon>
        <taxon>Streptophyta</taxon>
        <taxon>Embryophyta</taxon>
        <taxon>Tracheophyta</taxon>
        <taxon>Spermatophyta</taxon>
        <taxon>Magnoliopsida</taxon>
        <taxon>eudicotyledons</taxon>
        <taxon>Gunneridae</taxon>
        <taxon>Pentapetalae</taxon>
        <taxon>rosids</taxon>
        <taxon>malvids</taxon>
        <taxon>Malvales</taxon>
        <taxon>Malvaceae</taxon>
        <taxon>Malvoideae</taxon>
        <taxon>Gossypium</taxon>
    </lineage>
</organism>
<evidence type="ECO:0000313" key="3">
    <source>
        <dbReference type="Proteomes" id="UP000322667"/>
    </source>
</evidence>
<proteinExistence type="predicted"/>
<keyword evidence="3" id="KW-1185">Reference proteome</keyword>
<evidence type="ECO:0000256" key="1">
    <source>
        <dbReference type="SAM" id="MobiDB-lite"/>
    </source>
</evidence>
<dbReference type="AlphaFoldDB" id="A0A5D2M360"/>
<dbReference type="EMBL" id="CM017624">
    <property type="protein sequence ID" value="TYH85629.1"/>
    <property type="molecule type" value="Genomic_DNA"/>
</dbReference>
<gene>
    <name evidence="2" type="ORF">ES332_D02G281100v1</name>
</gene>
<feature type="compositionally biased region" description="Polar residues" evidence="1">
    <location>
        <begin position="14"/>
        <end position="26"/>
    </location>
</feature>